<feature type="domain" description="Alpha-ketoglutarate-dependent dioxygenase AlkB-like" evidence="3">
    <location>
        <begin position="193"/>
        <end position="345"/>
    </location>
</feature>
<dbReference type="PANTHER" id="PTHR21052:SF0">
    <property type="entry name" value="ALPHA-KETOGLUTARATE-DEPENDENT DIOXYGENASE ALKB HOMOLOG 7, MITOCHONDRIAL"/>
    <property type="match status" value="1"/>
</dbReference>
<protein>
    <recommendedName>
        <fullName evidence="3">Alpha-ketoglutarate-dependent dioxygenase AlkB-like domain-containing protein</fullName>
    </recommendedName>
</protein>
<evidence type="ECO:0000256" key="2">
    <source>
        <dbReference type="SAM" id="MobiDB-lite"/>
    </source>
</evidence>
<organism evidence="4 5">
    <name type="scientific">Marchantia polymorpha subsp. ruderalis</name>
    <dbReference type="NCBI Taxonomy" id="1480154"/>
    <lineage>
        <taxon>Eukaryota</taxon>
        <taxon>Viridiplantae</taxon>
        <taxon>Streptophyta</taxon>
        <taxon>Embryophyta</taxon>
        <taxon>Marchantiophyta</taxon>
        <taxon>Marchantiopsida</taxon>
        <taxon>Marchantiidae</taxon>
        <taxon>Marchantiales</taxon>
        <taxon>Marchantiaceae</taxon>
        <taxon>Marchantia</taxon>
    </lineage>
</organism>
<evidence type="ECO:0000256" key="1">
    <source>
        <dbReference type="ARBA" id="ARBA00007879"/>
    </source>
</evidence>
<evidence type="ECO:0000313" key="5">
    <source>
        <dbReference type="Proteomes" id="UP000077202"/>
    </source>
</evidence>
<accession>A0A176WLM8</accession>
<sequence>MDCNSEEPDRETTDTDRHAELFSSVFGDTGSEDDGDDDDVFGSEDEGLSEERESRRSHQWVKVNAVEGLWHCSQFLSAQQQDSLTKAIAAGQPEAICVDAHRIVCFREVESLDSEGWFSHPQHNQVRDDKLCRNKVGCARDSCGDLDVGPVASLLPVPSIRAYRSGTDFKQSREEIEGSLAPLPRQILEREPLFDQMIANSYQPGEGIRAHVDLMRFEDGIAIVSLLSTCIMTFALLRDSAPSPEEVSTSEQLEIDLPVHGTANPSPCLSLREQQLQQQEVSFVRERDKSGLAKKVDLLLKPGDLIVTYGPARYLWTHEIDRSKDEQVWLGQKIEQQQRISVTLRKLCPERDTD</sequence>
<name>A0A176WLM8_MARPO</name>
<dbReference type="SUPFAM" id="SSF51197">
    <property type="entry name" value="Clavaminate synthase-like"/>
    <property type="match status" value="1"/>
</dbReference>
<keyword evidence="5" id="KW-1185">Reference proteome</keyword>
<gene>
    <name evidence="4" type="ORF">AXG93_4280s1160</name>
</gene>
<feature type="compositionally biased region" description="Acidic residues" evidence="2">
    <location>
        <begin position="30"/>
        <end position="48"/>
    </location>
</feature>
<feature type="region of interest" description="Disordered" evidence="2">
    <location>
        <begin position="1"/>
        <end position="57"/>
    </location>
</feature>
<comment type="similarity">
    <text evidence="1">Belongs to the alkB family.</text>
</comment>
<dbReference type="InterPro" id="IPR027450">
    <property type="entry name" value="AlkB-like"/>
</dbReference>
<feature type="compositionally biased region" description="Basic and acidic residues" evidence="2">
    <location>
        <begin position="10"/>
        <end position="20"/>
    </location>
</feature>
<proteinExistence type="inferred from homology"/>
<dbReference type="EMBL" id="LVLJ01000456">
    <property type="protein sequence ID" value="OAE34067.1"/>
    <property type="molecule type" value="Genomic_DNA"/>
</dbReference>
<reference evidence="4" key="1">
    <citation type="submission" date="2016-03" db="EMBL/GenBank/DDBJ databases">
        <title>Mechanisms controlling the formation of the plant cell surface in tip-growing cells are functionally conserved among land plants.</title>
        <authorList>
            <person name="Honkanen S."/>
            <person name="Jones V.A."/>
            <person name="Morieri G."/>
            <person name="Champion C."/>
            <person name="Hetherington A.J."/>
            <person name="Kelly S."/>
            <person name="Saint-Marcoux D."/>
            <person name="Proust H."/>
            <person name="Prescott H."/>
            <person name="Dolan L."/>
        </authorList>
    </citation>
    <scope>NUCLEOTIDE SEQUENCE [LARGE SCALE GENOMIC DNA]</scope>
    <source>
        <tissue evidence="4">Whole gametophyte</tissue>
    </source>
</reference>
<dbReference type="InterPro" id="IPR037151">
    <property type="entry name" value="AlkB-like_sf"/>
</dbReference>
<dbReference type="Gene3D" id="2.60.120.590">
    <property type="entry name" value="Alpha-ketoglutarate-dependent dioxygenase AlkB-like"/>
    <property type="match status" value="1"/>
</dbReference>
<dbReference type="PANTHER" id="PTHR21052">
    <property type="entry name" value="SPERMATOGENESIS ASSOCIATED 11-RELATED"/>
    <property type="match status" value="1"/>
</dbReference>
<dbReference type="Proteomes" id="UP000077202">
    <property type="component" value="Unassembled WGS sequence"/>
</dbReference>
<dbReference type="GO" id="GO:0005759">
    <property type="term" value="C:mitochondrial matrix"/>
    <property type="evidence" value="ECO:0007669"/>
    <property type="project" value="TreeGrafter"/>
</dbReference>
<comment type="caution">
    <text evidence="4">The sequence shown here is derived from an EMBL/GenBank/DDBJ whole genome shotgun (WGS) entry which is preliminary data.</text>
</comment>
<dbReference type="GO" id="GO:0006974">
    <property type="term" value="P:DNA damage response"/>
    <property type="evidence" value="ECO:0007669"/>
    <property type="project" value="InterPro"/>
</dbReference>
<dbReference type="AlphaFoldDB" id="A0A176WLM8"/>
<evidence type="ECO:0000259" key="3">
    <source>
        <dbReference type="Pfam" id="PF13532"/>
    </source>
</evidence>
<evidence type="ECO:0000313" key="4">
    <source>
        <dbReference type="EMBL" id="OAE34067.1"/>
    </source>
</evidence>
<dbReference type="InterPro" id="IPR032870">
    <property type="entry name" value="ALKBH7-like"/>
</dbReference>
<dbReference type="GO" id="GO:0006631">
    <property type="term" value="P:fatty acid metabolic process"/>
    <property type="evidence" value="ECO:0007669"/>
    <property type="project" value="TreeGrafter"/>
</dbReference>
<dbReference type="Pfam" id="PF13532">
    <property type="entry name" value="2OG-FeII_Oxy_2"/>
    <property type="match status" value="1"/>
</dbReference>